<sequence>MLVLNNVTKRFGGLIAVNDVSFDLGDVGISGLIGPNGSGKTTLFHLISGFYTLDSGTISFMEKRISGLPPHAISQMGLSRTFQQTRVLPFLSTLDNLISAAPNQAGENILALFFRAKKVRQEEAFNREKAMDILDRLKLSDLAHLPAGDLSYGQQKLLELGRVLMADPRLIILDEPTAGINPTLIRDLVTTLKALRDRGIKIFLVEHNMPLVAELCERIHVMDSGSLIFSGSPQEVQGNKRVIEAYLGRDDSAA</sequence>
<dbReference type="GO" id="GO:0005886">
    <property type="term" value="C:plasma membrane"/>
    <property type="evidence" value="ECO:0007669"/>
    <property type="project" value="TreeGrafter"/>
</dbReference>
<dbReference type="InterPro" id="IPR032823">
    <property type="entry name" value="BCA_ABC_TP_C"/>
</dbReference>
<organism evidence="5 6">
    <name type="scientific">Desulforapulum autotrophicum (strain ATCC 43914 / DSM 3382 / VKM B-1955 / HRM2)</name>
    <name type="common">Desulfobacterium autotrophicum</name>
    <dbReference type="NCBI Taxonomy" id="177437"/>
    <lineage>
        <taxon>Bacteria</taxon>
        <taxon>Pseudomonadati</taxon>
        <taxon>Thermodesulfobacteriota</taxon>
        <taxon>Desulfobacteria</taxon>
        <taxon>Desulfobacterales</taxon>
        <taxon>Desulfobacteraceae</taxon>
        <taxon>Desulforapulum</taxon>
    </lineage>
</organism>
<dbReference type="Proteomes" id="UP000000442">
    <property type="component" value="Chromosome"/>
</dbReference>
<keyword evidence="6" id="KW-1185">Reference proteome</keyword>
<dbReference type="Pfam" id="PF12399">
    <property type="entry name" value="BCA_ABC_TP_C"/>
    <property type="match status" value="1"/>
</dbReference>
<name>C0QIH7_DESAH</name>
<dbReference type="AlphaFoldDB" id="C0QIH7"/>
<dbReference type="InterPro" id="IPR051120">
    <property type="entry name" value="ABC_AA/LPS_Transport"/>
</dbReference>
<dbReference type="PROSITE" id="PS00211">
    <property type="entry name" value="ABC_TRANSPORTER_1"/>
    <property type="match status" value="1"/>
</dbReference>
<dbReference type="InterPro" id="IPR003439">
    <property type="entry name" value="ABC_transporter-like_ATP-bd"/>
</dbReference>
<dbReference type="HOGENOM" id="CLU_000604_1_2_7"/>
<keyword evidence="1" id="KW-0813">Transport</keyword>
<dbReference type="Gene3D" id="3.40.50.300">
    <property type="entry name" value="P-loop containing nucleotide triphosphate hydrolases"/>
    <property type="match status" value="1"/>
</dbReference>
<gene>
    <name evidence="5" type="primary">livG5</name>
    <name evidence="5" type="ordered locus">HRM2_48730</name>
</gene>
<keyword evidence="2" id="KW-0547">Nucleotide-binding</keyword>
<dbReference type="PROSITE" id="PS50893">
    <property type="entry name" value="ABC_TRANSPORTER_2"/>
    <property type="match status" value="1"/>
</dbReference>
<dbReference type="KEGG" id="dat:HRM2_48730"/>
<dbReference type="OrthoDB" id="5405085at2"/>
<dbReference type="PANTHER" id="PTHR45772:SF9">
    <property type="entry name" value="CONSERVED COMPONENT OF ABC TRANSPORTER FOR NATURAL AMINO ACIDS"/>
    <property type="match status" value="1"/>
</dbReference>
<dbReference type="GO" id="GO:0016887">
    <property type="term" value="F:ATP hydrolysis activity"/>
    <property type="evidence" value="ECO:0007669"/>
    <property type="project" value="InterPro"/>
</dbReference>
<dbReference type="CDD" id="cd03219">
    <property type="entry name" value="ABC_Mj1267_LivG_branched"/>
    <property type="match status" value="1"/>
</dbReference>
<dbReference type="InterPro" id="IPR017871">
    <property type="entry name" value="ABC_transporter-like_CS"/>
</dbReference>
<dbReference type="InterPro" id="IPR027417">
    <property type="entry name" value="P-loop_NTPase"/>
</dbReference>
<dbReference type="eggNOG" id="COG0411">
    <property type="taxonomic scope" value="Bacteria"/>
</dbReference>
<dbReference type="SMART" id="SM00382">
    <property type="entry name" value="AAA"/>
    <property type="match status" value="1"/>
</dbReference>
<evidence type="ECO:0000313" key="5">
    <source>
        <dbReference type="EMBL" id="ACN17921.1"/>
    </source>
</evidence>
<evidence type="ECO:0000313" key="6">
    <source>
        <dbReference type="Proteomes" id="UP000000442"/>
    </source>
</evidence>
<protein>
    <submittedName>
        <fullName evidence="5">LivG5</fullName>
    </submittedName>
</protein>
<dbReference type="FunFam" id="3.40.50.300:FF:000421">
    <property type="entry name" value="Branched-chain amino acid ABC transporter ATP-binding protein"/>
    <property type="match status" value="1"/>
</dbReference>
<dbReference type="InterPro" id="IPR003593">
    <property type="entry name" value="AAA+_ATPase"/>
</dbReference>
<dbReference type="RefSeq" id="WP_015906628.1">
    <property type="nucleotide sequence ID" value="NC_012108.1"/>
</dbReference>
<evidence type="ECO:0000259" key="4">
    <source>
        <dbReference type="PROSITE" id="PS50893"/>
    </source>
</evidence>
<dbReference type="PANTHER" id="PTHR45772">
    <property type="entry name" value="CONSERVED COMPONENT OF ABC TRANSPORTER FOR NATURAL AMINO ACIDS-RELATED"/>
    <property type="match status" value="1"/>
</dbReference>
<evidence type="ECO:0000256" key="2">
    <source>
        <dbReference type="ARBA" id="ARBA00022741"/>
    </source>
</evidence>
<evidence type="ECO:0000256" key="1">
    <source>
        <dbReference type="ARBA" id="ARBA00022448"/>
    </source>
</evidence>
<reference evidence="5 6" key="1">
    <citation type="journal article" date="2009" name="Environ. Microbiol.">
        <title>Genome sequence of Desulfobacterium autotrophicum HRM2, a marine sulfate reducer oxidizing organic carbon completely to carbon dioxide.</title>
        <authorList>
            <person name="Strittmatter A.W."/>
            <person name="Liesegang H."/>
            <person name="Rabus R."/>
            <person name="Decker I."/>
            <person name="Amann J."/>
            <person name="Andres S."/>
            <person name="Henne A."/>
            <person name="Fricke W.F."/>
            <person name="Martinez-Arias R."/>
            <person name="Bartels D."/>
            <person name="Goesmann A."/>
            <person name="Krause L."/>
            <person name="Puehler A."/>
            <person name="Klenk H.P."/>
            <person name="Richter M."/>
            <person name="Schuler M."/>
            <person name="Gloeckner F.O."/>
            <person name="Meyerdierks A."/>
            <person name="Gottschalk G."/>
            <person name="Amann R."/>
        </authorList>
    </citation>
    <scope>NUCLEOTIDE SEQUENCE [LARGE SCALE GENOMIC DNA]</scope>
    <source>
        <strain evidence="6">ATCC 43914 / DSM 3382 / HRM2</strain>
    </source>
</reference>
<evidence type="ECO:0000256" key="3">
    <source>
        <dbReference type="ARBA" id="ARBA00022840"/>
    </source>
</evidence>
<dbReference type="Pfam" id="PF00005">
    <property type="entry name" value="ABC_tran"/>
    <property type="match status" value="1"/>
</dbReference>
<dbReference type="STRING" id="177437.HRM2_48730"/>
<feature type="domain" description="ABC transporter" evidence="4">
    <location>
        <begin position="2"/>
        <end position="249"/>
    </location>
</feature>
<dbReference type="EMBL" id="CP001087">
    <property type="protein sequence ID" value="ACN17921.1"/>
    <property type="molecule type" value="Genomic_DNA"/>
</dbReference>
<keyword evidence="3" id="KW-0067">ATP-binding</keyword>
<dbReference type="SUPFAM" id="SSF52540">
    <property type="entry name" value="P-loop containing nucleoside triphosphate hydrolases"/>
    <property type="match status" value="1"/>
</dbReference>
<dbReference type="GO" id="GO:0005524">
    <property type="term" value="F:ATP binding"/>
    <property type="evidence" value="ECO:0007669"/>
    <property type="project" value="UniProtKB-KW"/>
</dbReference>
<accession>C0QIH7</accession>
<proteinExistence type="predicted"/>